<dbReference type="GO" id="GO:0016757">
    <property type="term" value="F:glycosyltransferase activity"/>
    <property type="evidence" value="ECO:0007669"/>
    <property type="project" value="UniProtKB-KW"/>
</dbReference>
<dbReference type="PANTHER" id="PTHR12526:SF510">
    <property type="entry name" value="D-INOSITOL 3-PHOSPHATE GLYCOSYLTRANSFERASE"/>
    <property type="match status" value="1"/>
</dbReference>
<keyword evidence="5" id="KW-1185">Reference proteome</keyword>
<evidence type="ECO:0000259" key="3">
    <source>
        <dbReference type="Pfam" id="PF13439"/>
    </source>
</evidence>
<dbReference type="RefSeq" id="WP_049726287.1">
    <property type="nucleotide sequence ID" value="NZ_CP012154.1"/>
</dbReference>
<dbReference type="EMBL" id="CP012154">
    <property type="protein sequence ID" value="AKS42755.1"/>
    <property type="molecule type" value="Genomic_DNA"/>
</dbReference>
<evidence type="ECO:0000313" key="4">
    <source>
        <dbReference type="EMBL" id="AKS42755.1"/>
    </source>
</evidence>
<reference evidence="4 5" key="1">
    <citation type="submission" date="2015-07" db="EMBL/GenBank/DDBJ databases">
        <authorList>
            <person name="Noorani M."/>
        </authorList>
    </citation>
    <scope>NUCLEOTIDE SEQUENCE [LARGE SCALE GENOMIC DNA]</scope>
    <source>
        <strain evidence="4 5">KCTC 42284</strain>
    </source>
</reference>
<dbReference type="Gene3D" id="3.40.50.2000">
    <property type="entry name" value="Glycogen Phosphorylase B"/>
    <property type="match status" value="2"/>
</dbReference>
<evidence type="ECO:0000256" key="2">
    <source>
        <dbReference type="ARBA" id="ARBA00022679"/>
    </source>
</evidence>
<name>A0A0K0XYK5_9GAMM</name>
<proteinExistence type="predicted"/>
<dbReference type="SUPFAM" id="SSF53756">
    <property type="entry name" value="UDP-Glycosyltransferase/glycogen phosphorylase"/>
    <property type="match status" value="1"/>
</dbReference>
<dbReference type="Pfam" id="PF13692">
    <property type="entry name" value="Glyco_trans_1_4"/>
    <property type="match status" value="1"/>
</dbReference>
<dbReference type="OrthoDB" id="9764577at2"/>
<organism evidence="4 5">
    <name type="scientific">Wenzhouxiangella marina</name>
    <dbReference type="NCBI Taxonomy" id="1579979"/>
    <lineage>
        <taxon>Bacteria</taxon>
        <taxon>Pseudomonadati</taxon>
        <taxon>Pseudomonadota</taxon>
        <taxon>Gammaproteobacteria</taxon>
        <taxon>Chromatiales</taxon>
        <taxon>Wenzhouxiangellaceae</taxon>
        <taxon>Wenzhouxiangella</taxon>
    </lineage>
</organism>
<dbReference type="AlphaFoldDB" id="A0A0K0XYK5"/>
<accession>A0A0K0XYK5</accession>
<dbReference type="Pfam" id="PF13439">
    <property type="entry name" value="Glyco_transf_4"/>
    <property type="match status" value="1"/>
</dbReference>
<dbReference type="PATRIC" id="fig|1579979.3.peg.2446"/>
<feature type="domain" description="Glycosyltransferase subfamily 4-like N-terminal" evidence="3">
    <location>
        <begin position="30"/>
        <end position="201"/>
    </location>
</feature>
<evidence type="ECO:0000256" key="1">
    <source>
        <dbReference type="ARBA" id="ARBA00022676"/>
    </source>
</evidence>
<dbReference type="Proteomes" id="UP000066624">
    <property type="component" value="Chromosome"/>
</dbReference>
<keyword evidence="2" id="KW-0808">Transferase</keyword>
<keyword evidence="1" id="KW-0328">Glycosyltransferase</keyword>
<protein>
    <recommendedName>
        <fullName evidence="3">Glycosyltransferase subfamily 4-like N-terminal domain-containing protein</fullName>
    </recommendedName>
</protein>
<dbReference type="PANTHER" id="PTHR12526">
    <property type="entry name" value="GLYCOSYLTRANSFERASE"/>
    <property type="match status" value="1"/>
</dbReference>
<gene>
    <name evidence="4" type="ORF">WM2015_2393</name>
</gene>
<dbReference type="InterPro" id="IPR028098">
    <property type="entry name" value="Glyco_trans_4-like_N"/>
</dbReference>
<dbReference type="KEGG" id="wma:WM2015_2393"/>
<sequence>MTTTLYLTRNGLLEPLGQSQVFSYLRGLSDEFRITLMTSEKAGDWADAARMMAAREICVEHSINWLPRRFRSGPKLLAPVLSVLGMAWRAWRRVRRDNVGLVHARSYLPAAVAWVVWRLTGTPFIFDMRALWPEEMITAGRLRRGSLVHKAILRIERVCLRDAAAVVSLTKSAVDYLRQQYPTELENQRIEVIPTCADLQRFNLSSKAKSGSRVHGCVGTVLSGWFRLDWLAAWVHAVALYDENATFEIVTRDDPWRVRQALDPDGTLSERLQIGPRLPEEMPTVVSNHDVSVMFFTSGLSKLGSCPTRLAEVLASGIPVVANEGVGDVGKIISENRVGVLLKSGDPLQIASSIEELELLLKDPELSKRCRETAERFFSLKWGAARYAELYRQITADHSPR</sequence>
<dbReference type="STRING" id="1579979.WM2015_2393"/>
<evidence type="ECO:0000313" key="5">
    <source>
        <dbReference type="Proteomes" id="UP000066624"/>
    </source>
</evidence>